<dbReference type="OrthoDB" id="5521325at2"/>
<dbReference type="SUPFAM" id="SSF49503">
    <property type="entry name" value="Cupredoxins"/>
    <property type="match status" value="1"/>
</dbReference>
<protein>
    <recommendedName>
        <fullName evidence="2">EfeO-type cupredoxin-like domain-containing protein</fullName>
    </recommendedName>
</protein>
<organism evidence="3 4">
    <name type="scientific">Enhygromyxa salina</name>
    <dbReference type="NCBI Taxonomy" id="215803"/>
    <lineage>
        <taxon>Bacteria</taxon>
        <taxon>Pseudomonadati</taxon>
        <taxon>Myxococcota</taxon>
        <taxon>Polyangia</taxon>
        <taxon>Nannocystales</taxon>
        <taxon>Nannocystaceae</taxon>
        <taxon>Enhygromyxa</taxon>
    </lineage>
</organism>
<proteinExistence type="predicted"/>
<evidence type="ECO:0000259" key="2">
    <source>
        <dbReference type="Pfam" id="PF13473"/>
    </source>
</evidence>
<dbReference type="AlphaFoldDB" id="A0A2S9XD82"/>
<comment type="caution">
    <text evidence="3">The sequence shown here is derived from an EMBL/GenBank/DDBJ whole genome shotgun (WGS) entry which is preliminary data.</text>
</comment>
<reference evidence="3 4" key="1">
    <citation type="submission" date="2018-03" db="EMBL/GenBank/DDBJ databases">
        <title>Draft Genome Sequences of the Obligatory Marine Myxobacteria Enhygromyxa salina SWB005.</title>
        <authorList>
            <person name="Poehlein A."/>
            <person name="Moghaddam J.A."/>
            <person name="Harms H."/>
            <person name="Alanjari M."/>
            <person name="Koenig G.M."/>
            <person name="Daniel R."/>
            <person name="Schaeberle T.F."/>
        </authorList>
    </citation>
    <scope>NUCLEOTIDE SEQUENCE [LARGE SCALE GENOMIC DNA]</scope>
    <source>
        <strain evidence="3 4">SWB005</strain>
    </source>
</reference>
<evidence type="ECO:0000313" key="4">
    <source>
        <dbReference type="Proteomes" id="UP000237968"/>
    </source>
</evidence>
<dbReference type="Proteomes" id="UP000237968">
    <property type="component" value="Unassembled WGS sequence"/>
</dbReference>
<dbReference type="InterPro" id="IPR028096">
    <property type="entry name" value="EfeO_Cupredoxin"/>
</dbReference>
<dbReference type="Pfam" id="PF13473">
    <property type="entry name" value="Cupredoxin_1"/>
    <property type="match status" value="1"/>
</dbReference>
<sequence length="156" mass="16282">MNKIIETASALGLTAALLVLPACDKGGADEAAKTDDKAAKADKAEKPEAGEKPGAGEKPEGEVAELGGDGRVDVIVDAGGYHPDEIRAPAKSKVTLAFTRTTEQGCGQDLVIASMEIDKKLPLNETVEIEVEVPETGEVKFACGMDMYRGKVVPKS</sequence>
<evidence type="ECO:0000256" key="1">
    <source>
        <dbReference type="SAM" id="MobiDB-lite"/>
    </source>
</evidence>
<feature type="domain" description="EfeO-type cupredoxin-like" evidence="2">
    <location>
        <begin position="70"/>
        <end position="153"/>
    </location>
</feature>
<dbReference type="EMBL" id="PVNK01000275">
    <property type="protein sequence ID" value="PRP90641.1"/>
    <property type="molecule type" value="Genomic_DNA"/>
</dbReference>
<feature type="compositionally biased region" description="Basic and acidic residues" evidence="1">
    <location>
        <begin position="28"/>
        <end position="61"/>
    </location>
</feature>
<feature type="region of interest" description="Disordered" evidence="1">
    <location>
        <begin position="28"/>
        <end position="69"/>
    </location>
</feature>
<name>A0A2S9XD82_9BACT</name>
<gene>
    <name evidence="3" type="ORF">ENSA5_63120</name>
</gene>
<keyword evidence="4" id="KW-1185">Reference proteome</keyword>
<accession>A0A2S9XD82</accession>
<dbReference type="InterPro" id="IPR008972">
    <property type="entry name" value="Cupredoxin"/>
</dbReference>
<dbReference type="RefSeq" id="WP_106395485.1">
    <property type="nucleotide sequence ID" value="NZ_PVNK01000275.1"/>
</dbReference>
<dbReference type="Gene3D" id="2.60.40.420">
    <property type="entry name" value="Cupredoxins - blue copper proteins"/>
    <property type="match status" value="1"/>
</dbReference>
<evidence type="ECO:0000313" key="3">
    <source>
        <dbReference type="EMBL" id="PRP90641.1"/>
    </source>
</evidence>